<dbReference type="NCBIfam" id="NF002325">
    <property type="entry name" value="PRK01278.1"/>
    <property type="match status" value="1"/>
</dbReference>
<dbReference type="Gene3D" id="3.90.1150.10">
    <property type="entry name" value="Aspartate Aminotransferase, domain 1"/>
    <property type="match status" value="1"/>
</dbReference>
<dbReference type="RefSeq" id="WP_029161217.1">
    <property type="nucleotide sequence ID" value="NZ_CP009933.1"/>
</dbReference>
<evidence type="ECO:0000313" key="7">
    <source>
        <dbReference type="Proteomes" id="UP000033115"/>
    </source>
</evidence>
<dbReference type="EC" id="2.6.1.11" evidence="5"/>
<dbReference type="FunFam" id="3.40.640.10:FF:000004">
    <property type="entry name" value="Acetylornithine aminotransferase"/>
    <property type="match status" value="1"/>
</dbReference>
<proteinExistence type="inferred from homology"/>
<evidence type="ECO:0000256" key="2">
    <source>
        <dbReference type="ARBA" id="ARBA00022605"/>
    </source>
</evidence>
<dbReference type="InterPro" id="IPR050103">
    <property type="entry name" value="Class-III_PLP-dep_AT"/>
</dbReference>
<dbReference type="Proteomes" id="UP000033115">
    <property type="component" value="Chromosome"/>
</dbReference>
<keyword evidence="2 5" id="KW-0028">Amino-acid biosynthesis</keyword>
<name>A0A0E3M8P8_CLOSL</name>
<dbReference type="GO" id="GO:0006526">
    <property type="term" value="P:L-arginine biosynthetic process"/>
    <property type="evidence" value="ECO:0007669"/>
    <property type="project" value="UniProtKB-UniRule"/>
</dbReference>
<feature type="binding site" evidence="5">
    <location>
        <begin position="215"/>
        <end position="218"/>
    </location>
    <ligand>
        <name>pyridoxal 5'-phosphate</name>
        <dbReference type="ChEBI" id="CHEBI:597326"/>
    </ligand>
</feature>
<comment type="subunit">
    <text evidence="5">Homodimer.</text>
</comment>
<dbReference type="InterPro" id="IPR015421">
    <property type="entry name" value="PyrdxlP-dep_Trfase_major"/>
</dbReference>
<feature type="modified residue" description="N6-(pyridoxal phosphate)lysine" evidence="5">
    <location>
        <position position="244"/>
    </location>
</feature>
<feature type="binding site" evidence="5">
    <location>
        <begin position="97"/>
        <end position="98"/>
    </location>
    <ligand>
        <name>pyridoxal 5'-phosphate</name>
        <dbReference type="ChEBI" id="CHEBI:597326"/>
    </ligand>
</feature>
<dbReference type="GO" id="GO:0003992">
    <property type="term" value="F:N2-acetyl-L-ornithine:2-oxoglutarate 5-aminotransferase activity"/>
    <property type="evidence" value="ECO:0007669"/>
    <property type="project" value="UniProtKB-UniRule"/>
</dbReference>
<keyword evidence="5" id="KW-0055">Arginine biosynthesis</keyword>
<dbReference type="PANTHER" id="PTHR11986">
    <property type="entry name" value="AMINOTRANSFERASE CLASS III"/>
    <property type="match status" value="1"/>
</dbReference>
<dbReference type="PROSITE" id="PS00600">
    <property type="entry name" value="AA_TRANSFER_CLASS_3"/>
    <property type="match status" value="1"/>
</dbReference>
<dbReference type="InterPro" id="IPR005814">
    <property type="entry name" value="Aminotrans_3"/>
</dbReference>
<keyword evidence="7" id="KW-1185">Reference proteome</keyword>
<protein>
    <recommendedName>
        <fullName evidence="5">Acetylornithine aminotransferase</fullName>
        <shortName evidence="5">ACOAT</shortName>
        <ecNumber evidence="5">2.6.1.11</ecNumber>
    </recommendedName>
</protein>
<dbReference type="Pfam" id="PF00202">
    <property type="entry name" value="Aminotran_3"/>
    <property type="match status" value="1"/>
</dbReference>
<evidence type="ECO:0000256" key="4">
    <source>
        <dbReference type="ARBA" id="ARBA00022898"/>
    </source>
</evidence>
<gene>
    <name evidence="5" type="primary">argD</name>
    <name evidence="6" type="ORF">CSCA_2953</name>
</gene>
<dbReference type="HAMAP" id="MF_01107">
    <property type="entry name" value="ArgD_aminotrans_3"/>
    <property type="match status" value="1"/>
</dbReference>
<dbReference type="InterPro" id="IPR004636">
    <property type="entry name" value="AcOrn/SuccOrn_fam"/>
</dbReference>
<keyword evidence="1 5" id="KW-0032">Aminotransferase</keyword>
<dbReference type="NCBIfam" id="TIGR00707">
    <property type="entry name" value="argD"/>
    <property type="match status" value="1"/>
</dbReference>
<dbReference type="STRING" id="1548.CSCA_2953"/>
<accession>A0A0E3M8P8</accession>
<dbReference type="GO" id="GO:0005737">
    <property type="term" value="C:cytoplasm"/>
    <property type="evidence" value="ECO:0007669"/>
    <property type="project" value="UniProtKB-SubCell"/>
</dbReference>
<dbReference type="PIRSF" id="PIRSF000521">
    <property type="entry name" value="Transaminase_4ab_Lys_Orn"/>
    <property type="match status" value="1"/>
</dbReference>
<comment type="catalytic activity">
    <reaction evidence="5">
        <text>N(2)-acetyl-L-ornithine + 2-oxoglutarate = N-acetyl-L-glutamate 5-semialdehyde + L-glutamate</text>
        <dbReference type="Rhea" id="RHEA:18049"/>
        <dbReference type="ChEBI" id="CHEBI:16810"/>
        <dbReference type="ChEBI" id="CHEBI:29123"/>
        <dbReference type="ChEBI" id="CHEBI:29985"/>
        <dbReference type="ChEBI" id="CHEBI:57805"/>
        <dbReference type="EC" id="2.6.1.11"/>
    </reaction>
</comment>
<dbReference type="UniPathway" id="UPA00068">
    <property type="reaction ID" value="UER00109"/>
</dbReference>
<reference evidence="6 7" key="1">
    <citation type="journal article" date="2015" name="J. Biotechnol.">
        <title>Complete genome sequence of a malodorant-producing acetogen, Clostridium scatologenes ATCC 25775(T).</title>
        <authorList>
            <person name="Zhu Z."/>
            <person name="Guo T."/>
            <person name="Zheng H."/>
            <person name="Song T."/>
            <person name="Ouyang P."/>
            <person name="Xie J."/>
        </authorList>
    </citation>
    <scope>NUCLEOTIDE SEQUENCE [LARGE SCALE GENOMIC DNA]</scope>
    <source>
        <strain evidence="6 7">ATCC 25775</strain>
    </source>
</reference>
<keyword evidence="5" id="KW-0963">Cytoplasm</keyword>
<keyword evidence="3 5" id="KW-0808">Transferase</keyword>
<feature type="binding site" evidence="5">
    <location>
        <position position="133"/>
    </location>
    <ligand>
        <name>N(2)-acetyl-L-ornithine</name>
        <dbReference type="ChEBI" id="CHEBI:57805"/>
    </ligand>
</feature>
<dbReference type="PANTHER" id="PTHR11986:SF79">
    <property type="entry name" value="ACETYLORNITHINE AMINOTRANSFERASE, MITOCHONDRIAL"/>
    <property type="match status" value="1"/>
</dbReference>
<dbReference type="KEGG" id="csq:CSCA_2953"/>
<dbReference type="InterPro" id="IPR049704">
    <property type="entry name" value="Aminotrans_3_PPA_site"/>
</dbReference>
<feature type="binding site" evidence="5">
    <location>
        <position position="130"/>
    </location>
    <ligand>
        <name>pyridoxal 5'-phosphate</name>
        <dbReference type="ChEBI" id="CHEBI:597326"/>
    </ligand>
</feature>
<comment type="subcellular location">
    <subcellularLocation>
        <location evidence="5">Cytoplasm</location>
    </subcellularLocation>
</comment>
<dbReference type="GO" id="GO:0042802">
    <property type="term" value="F:identical protein binding"/>
    <property type="evidence" value="ECO:0007669"/>
    <property type="project" value="TreeGrafter"/>
</dbReference>
<keyword evidence="4 5" id="KW-0663">Pyridoxal phosphate</keyword>
<sequence length="388" mass="42308">MSESNIMNTYGRFGVSFEKGIGCKLYDNNGIEYIDFVSGVAVNCLGHSHPSIIKAIEEQSRKVMHISNYYWNSKGIELAEKLCSLSEHDSVFFCNSGTEAMEVGVKVARKYGKVHGGESKNVIIYMKDSFHGRTMGALSVTGQEKYQKDFKPLIGGTKSVKFNDIKDLEDKIDENVCGVIIEPIQGEGGINVASIDYLKAVKKLCEENNALLVFDEVQCGIGRLGTLFAYEKFGVVPDVVCMAKALGGGFPIGAAMVNKKASVLERGDHGSTFGGNPLAAAVSLAVLKELVDGGVISKVDEKSSYIRSKLGILKEKYSIIDEIRGIGLLIGIKLNVDVKEFSKRCFENNLLAVTAGKDVIRLLPPLNVENEDIDKAVEILNKVLKTYN</sequence>
<dbReference type="GO" id="GO:0030170">
    <property type="term" value="F:pyridoxal phosphate binding"/>
    <property type="evidence" value="ECO:0007669"/>
    <property type="project" value="InterPro"/>
</dbReference>
<feature type="binding site" evidence="5">
    <location>
        <position position="272"/>
    </location>
    <ligand>
        <name>pyridoxal 5'-phosphate</name>
        <dbReference type="ChEBI" id="CHEBI:597326"/>
    </ligand>
</feature>
<dbReference type="AlphaFoldDB" id="A0A0E3M8P8"/>
<organism evidence="6 7">
    <name type="scientific">Clostridium scatologenes</name>
    <dbReference type="NCBI Taxonomy" id="1548"/>
    <lineage>
        <taxon>Bacteria</taxon>
        <taxon>Bacillati</taxon>
        <taxon>Bacillota</taxon>
        <taxon>Clostridia</taxon>
        <taxon>Eubacteriales</taxon>
        <taxon>Clostridiaceae</taxon>
        <taxon>Clostridium</taxon>
    </lineage>
</organism>
<comment type="similarity">
    <text evidence="5">Belongs to the class-III pyridoxal-phosphate-dependent aminotransferase family. ArgD subfamily.</text>
</comment>
<comment type="pathway">
    <text evidence="5">Amino-acid biosynthesis; L-arginine biosynthesis; N(2)-acetyl-L-ornithine from L-glutamate: step 4/4.</text>
</comment>
<dbReference type="Gene3D" id="3.40.640.10">
    <property type="entry name" value="Type I PLP-dependent aspartate aminotransferase-like (Major domain)"/>
    <property type="match status" value="1"/>
</dbReference>
<dbReference type="InterPro" id="IPR015424">
    <property type="entry name" value="PyrdxlP-dep_Trfase"/>
</dbReference>
<dbReference type="EMBL" id="CP009933">
    <property type="protein sequence ID" value="AKA70078.1"/>
    <property type="molecule type" value="Genomic_DNA"/>
</dbReference>
<dbReference type="CDD" id="cd00610">
    <property type="entry name" value="OAT_like"/>
    <property type="match status" value="1"/>
</dbReference>
<comment type="miscellaneous">
    <text evidence="5">May also have succinyldiaminopimelate aminotransferase activity, thus carrying out the corresponding step in lysine biosynthesis.</text>
</comment>
<evidence type="ECO:0000313" key="6">
    <source>
        <dbReference type="EMBL" id="AKA70078.1"/>
    </source>
</evidence>
<feature type="binding site" evidence="5">
    <location>
        <position position="271"/>
    </location>
    <ligand>
        <name>N(2)-acetyl-L-ornithine</name>
        <dbReference type="ChEBI" id="CHEBI:57805"/>
    </ligand>
</feature>
<evidence type="ECO:0000256" key="3">
    <source>
        <dbReference type="ARBA" id="ARBA00022679"/>
    </source>
</evidence>
<dbReference type="HOGENOM" id="CLU_016922_10_1_9"/>
<dbReference type="InterPro" id="IPR015422">
    <property type="entry name" value="PyrdxlP-dep_Trfase_small"/>
</dbReference>
<dbReference type="SUPFAM" id="SSF53383">
    <property type="entry name" value="PLP-dependent transferases"/>
    <property type="match status" value="1"/>
</dbReference>
<comment type="cofactor">
    <cofactor evidence="5">
        <name>pyridoxal 5'-phosphate</name>
        <dbReference type="ChEBI" id="CHEBI:597326"/>
    </cofactor>
    <text evidence="5">Binds 1 pyridoxal phosphate per subunit.</text>
</comment>
<evidence type="ECO:0000256" key="5">
    <source>
        <dbReference type="HAMAP-Rule" id="MF_01107"/>
    </source>
</evidence>
<evidence type="ECO:0000256" key="1">
    <source>
        <dbReference type="ARBA" id="ARBA00022576"/>
    </source>
</evidence>